<keyword evidence="4" id="KW-0328">Glycosyltransferase</keyword>
<keyword evidence="12" id="KW-0378">Hydrolase</keyword>
<evidence type="ECO:0000256" key="9">
    <source>
        <dbReference type="ARBA" id="ARBA00023180"/>
    </source>
</evidence>
<evidence type="ECO:0000256" key="3">
    <source>
        <dbReference type="ARBA" id="ARBA00022475"/>
    </source>
</evidence>
<dbReference type="PANTHER" id="PTHR22914">
    <property type="entry name" value="CHITIN SYNTHASE"/>
    <property type="match status" value="1"/>
</dbReference>
<evidence type="ECO:0000313" key="13">
    <source>
        <dbReference type="Proteomes" id="UP001479436"/>
    </source>
</evidence>
<keyword evidence="12" id="KW-0347">Helicase</keyword>
<evidence type="ECO:0000313" key="12">
    <source>
        <dbReference type="EMBL" id="KAK9765885.1"/>
    </source>
</evidence>
<keyword evidence="13" id="KW-1185">Reference proteome</keyword>
<dbReference type="SUPFAM" id="SSF53448">
    <property type="entry name" value="Nucleotide-diphospho-sugar transferases"/>
    <property type="match status" value="1"/>
</dbReference>
<dbReference type="InterPro" id="IPR029044">
    <property type="entry name" value="Nucleotide-diphossugar_trans"/>
</dbReference>
<comment type="caution">
    <text evidence="12">The sequence shown here is derived from an EMBL/GenBank/DDBJ whole genome shotgun (WGS) entry which is preliminary data.</text>
</comment>
<feature type="region of interest" description="Disordered" evidence="10">
    <location>
        <begin position="341"/>
        <end position="379"/>
    </location>
</feature>
<gene>
    <name evidence="12" type="primary">HAS1_4</name>
    <name evidence="12" type="ORF">K7432_005435</name>
</gene>
<evidence type="ECO:0000256" key="10">
    <source>
        <dbReference type="SAM" id="MobiDB-lite"/>
    </source>
</evidence>
<sequence>MYRIKAPKQDNQSVPILANPEIVFAYSTNVVDTLHKKNLLLLGEDRYLTTLMLRTFPKRKLIFVSKAVCKTAVPEDFKVLLSQRRRWINSTVHNLLELMLVSELCGIFCCSMQFFVTMELIQTITMPSSCILLMYLIVKVASGADVLLPLIFLGSIFLLQSVVILLTTRKFIYLLWMIVFILATPVWNLILPIYAFWHFDDFSWGATRKLSSNVKGESQTEEEDIEHLDNEILEKYWTEWKDEMGTSAQPHKAIQNCDPLSNQVMLTHAPQPRISPVYNASEASPQSPIRFDVPFLHNHSTNETQHAEYLHKSSHRASAFHRLSQPISTYMPGFTSNHYPQFSDPSSSTNNSVTLPTRALNRRSRLIGPRAMSTPSSPRHYDYLSWNPS</sequence>
<keyword evidence="8 11" id="KW-0472">Membrane</keyword>
<proteinExistence type="predicted"/>
<comment type="subcellular location">
    <subcellularLocation>
        <location evidence="1">Cell membrane</location>
        <topology evidence="1">Multi-pass membrane protein</topology>
    </subcellularLocation>
</comment>
<keyword evidence="3" id="KW-1003">Cell membrane</keyword>
<feature type="transmembrane region" description="Helical" evidence="11">
    <location>
        <begin position="173"/>
        <end position="199"/>
    </location>
</feature>
<keyword evidence="9" id="KW-0325">Glycoprotein</keyword>
<feature type="compositionally biased region" description="Polar residues" evidence="10">
    <location>
        <begin position="341"/>
        <end position="355"/>
    </location>
</feature>
<dbReference type="Proteomes" id="UP001479436">
    <property type="component" value="Unassembled WGS sequence"/>
</dbReference>
<evidence type="ECO:0000256" key="8">
    <source>
        <dbReference type="ARBA" id="ARBA00023136"/>
    </source>
</evidence>
<protein>
    <recommendedName>
        <fullName evidence="2">chitin synthase</fullName>
        <ecNumber evidence="2">2.4.1.16</ecNumber>
    </recommendedName>
</protein>
<dbReference type="Pfam" id="PF03142">
    <property type="entry name" value="Chitin_synth_2"/>
    <property type="match status" value="1"/>
</dbReference>
<keyword evidence="6 11" id="KW-0812">Transmembrane</keyword>
<evidence type="ECO:0000256" key="5">
    <source>
        <dbReference type="ARBA" id="ARBA00022679"/>
    </source>
</evidence>
<accession>A0ABR2WWH3</accession>
<feature type="transmembrane region" description="Helical" evidence="11">
    <location>
        <begin position="94"/>
        <end position="114"/>
    </location>
</feature>
<dbReference type="EMBL" id="JASJQH010000214">
    <property type="protein sequence ID" value="KAK9765885.1"/>
    <property type="molecule type" value="Genomic_DNA"/>
</dbReference>
<organism evidence="12 13">
    <name type="scientific">Basidiobolus ranarum</name>
    <dbReference type="NCBI Taxonomy" id="34480"/>
    <lineage>
        <taxon>Eukaryota</taxon>
        <taxon>Fungi</taxon>
        <taxon>Fungi incertae sedis</taxon>
        <taxon>Zoopagomycota</taxon>
        <taxon>Entomophthoromycotina</taxon>
        <taxon>Basidiobolomycetes</taxon>
        <taxon>Basidiobolales</taxon>
        <taxon>Basidiobolaceae</taxon>
        <taxon>Basidiobolus</taxon>
    </lineage>
</organism>
<keyword evidence="5" id="KW-0808">Transferase</keyword>
<keyword evidence="12" id="KW-0067">ATP-binding</keyword>
<evidence type="ECO:0000256" key="2">
    <source>
        <dbReference type="ARBA" id="ARBA00012543"/>
    </source>
</evidence>
<dbReference type="GO" id="GO:0004386">
    <property type="term" value="F:helicase activity"/>
    <property type="evidence" value="ECO:0007669"/>
    <property type="project" value="UniProtKB-KW"/>
</dbReference>
<keyword evidence="7 11" id="KW-1133">Transmembrane helix</keyword>
<evidence type="ECO:0000256" key="1">
    <source>
        <dbReference type="ARBA" id="ARBA00004651"/>
    </source>
</evidence>
<dbReference type="EC" id="2.4.1.16" evidence="2"/>
<evidence type="ECO:0000256" key="7">
    <source>
        <dbReference type="ARBA" id="ARBA00022989"/>
    </source>
</evidence>
<reference evidence="12 13" key="1">
    <citation type="submission" date="2023-04" db="EMBL/GenBank/DDBJ databases">
        <title>Genome of Basidiobolus ranarum AG-B5.</title>
        <authorList>
            <person name="Stajich J.E."/>
            <person name="Carter-House D."/>
            <person name="Gryganskyi A."/>
        </authorList>
    </citation>
    <scope>NUCLEOTIDE SEQUENCE [LARGE SCALE GENOMIC DNA]</scope>
    <source>
        <strain evidence="12 13">AG-B5</strain>
    </source>
</reference>
<name>A0ABR2WWH3_9FUNG</name>
<feature type="transmembrane region" description="Helical" evidence="11">
    <location>
        <begin position="147"/>
        <end position="167"/>
    </location>
</feature>
<dbReference type="PANTHER" id="PTHR22914:SF16">
    <property type="entry name" value="CHITIN SYNTHASE 3"/>
    <property type="match status" value="1"/>
</dbReference>
<evidence type="ECO:0000256" key="6">
    <source>
        <dbReference type="ARBA" id="ARBA00022692"/>
    </source>
</evidence>
<keyword evidence="12" id="KW-0547">Nucleotide-binding</keyword>
<evidence type="ECO:0000256" key="4">
    <source>
        <dbReference type="ARBA" id="ARBA00022676"/>
    </source>
</evidence>
<evidence type="ECO:0000256" key="11">
    <source>
        <dbReference type="SAM" id="Phobius"/>
    </source>
</evidence>
<dbReference type="InterPro" id="IPR004835">
    <property type="entry name" value="Chitin_synth"/>
</dbReference>